<dbReference type="InterPro" id="IPR046328">
    <property type="entry name" value="ETS_fam"/>
</dbReference>
<evidence type="ECO:0000256" key="4">
    <source>
        <dbReference type="SAM" id="MobiDB-lite"/>
    </source>
</evidence>
<protein>
    <recommendedName>
        <fullName evidence="5">ETS domain-containing protein</fullName>
    </recommendedName>
</protein>
<feature type="region of interest" description="Disordered" evidence="4">
    <location>
        <begin position="298"/>
        <end position="336"/>
    </location>
</feature>
<evidence type="ECO:0000259" key="5">
    <source>
        <dbReference type="PROSITE" id="PS50061"/>
    </source>
</evidence>
<accession>A0A0R3U8G7</accession>
<comment type="subcellular location">
    <subcellularLocation>
        <location evidence="3">Nucleus</location>
    </subcellularLocation>
</comment>
<dbReference type="InterPro" id="IPR000418">
    <property type="entry name" value="Ets_dom"/>
</dbReference>
<dbReference type="PRINTS" id="PR00454">
    <property type="entry name" value="ETSDOMAIN"/>
</dbReference>
<sequence length="460" mass="51649">MSDLEFDTSKGKVTLWQFLLQLLLDPRYSDIIRWTNNAGEFVLLRAEEVARLWGLRKDNNHRMNYDKLSRALRYYYQKNIIRKVQGHKFVYQFIGLHRLRGLMRLHAADKLPADSYFSTDHIRPHRRQSASAKSLSSISPEGHLNEFSPFQKPNHFDSFPGPPFSCSPKSSPMTLSTQESSKFSLHLPNSFSPTLNPQLSLGTSNTSVLHSPPMELSDPTSDFARACTSLQKNSEALHYSMASKDNVDAIASLACKEVLRALIPNRPSTDRSARRQSSPNCHCSCHCSAATNKLVETHPPHFSPPSLTPQKPRSTECWPPTNEGLQEDTLSSSTSDHRSYLHWQRHMINMNRLKEQIQRVAGGEDRKPPIFRPFDSPQSDPLKHGEVGSVRRAPASSDDRSGNYIWMPIQVDLVGHFMTMLSQSLQSHQPREPPPAHSTSSPSSSSSSSSNANTSSVTHG</sequence>
<dbReference type="GO" id="GO:0043565">
    <property type="term" value="F:sequence-specific DNA binding"/>
    <property type="evidence" value="ECO:0007669"/>
    <property type="project" value="InterPro"/>
</dbReference>
<dbReference type="PROSITE" id="PS50061">
    <property type="entry name" value="ETS_DOMAIN_3"/>
    <property type="match status" value="1"/>
</dbReference>
<keyword evidence="2 3" id="KW-0238">DNA-binding</keyword>
<feature type="region of interest" description="Disordered" evidence="4">
    <location>
        <begin position="423"/>
        <end position="460"/>
    </location>
</feature>
<evidence type="ECO:0000313" key="6">
    <source>
        <dbReference type="EMBL" id="VDD77168.1"/>
    </source>
</evidence>
<evidence type="ECO:0000313" key="7">
    <source>
        <dbReference type="Proteomes" id="UP000267029"/>
    </source>
</evidence>
<feature type="domain" description="ETS" evidence="5">
    <location>
        <begin position="13"/>
        <end position="94"/>
    </location>
</feature>
<dbReference type="PANTHER" id="PTHR11849">
    <property type="entry name" value="ETS"/>
    <property type="match status" value="1"/>
</dbReference>
<dbReference type="InterPro" id="IPR036388">
    <property type="entry name" value="WH-like_DNA-bd_sf"/>
</dbReference>
<reference evidence="6 7" key="1">
    <citation type="submission" date="2018-10" db="EMBL/GenBank/DDBJ databases">
        <authorList>
            <consortium name="Pathogen Informatics"/>
        </authorList>
    </citation>
    <scope>NUCLEOTIDE SEQUENCE [LARGE SCALE GENOMIC DNA]</scope>
</reference>
<keyword evidence="3" id="KW-0539">Nucleus</keyword>
<dbReference type="GO" id="GO:0030154">
    <property type="term" value="P:cell differentiation"/>
    <property type="evidence" value="ECO:0007669"/>
    <property type="project" value="TreeGrafter"/>
</dbReference>
<dbReference type="STRING" id="53468.A0A0R3U8G7"/>
<dbReference type="GO" id="GO:0000981">
    <property type="term" value="F:DNA-binding transcription factor activity, RNA polymerase II-specific"/>
    <property type="evidence" value="ECO:0007669"/>
    <property type="project" value="TreeGrafter"/>
</dbReference>
<organism evidence="6 7">
    <name type="scientific">Mesocestoides corti</name>
    <name type="common">Flatworm</name>
    <dbReference type="NCBI Taxonomy" id="53468"/>
    <lineage>
        <taxon>Eukaryota</taxon>
        <taxon>Metazoa</taxon>
        <taxon>Spiralia</taxon>
        <taxon>Lophotrochozoa</taxon>
        <taxon>Platyhelminthes</taxon>
        <taxon>Cestoda</taxon>
        <taxon>Eucestoda</taxon>
        <taxon>Cyclophyllidea</taxon>
        <taxon>Mesocestoididae</taxon>
        <taxon>Mesocestoides</taxon>
    </lineage>
</organism>
<comment type="similarity">
    <text evidence="1 3">Belongs to the ETS family.</text>
</comment>
<dbReference type="AlphaFoldDB" id="A0A0R3U8G7"/>
<keyword evidence="7" id="KW-1185">Reference proteome</keyword>
<dbReference type="PROSITE" id="PS00345">
    <property type="entry name" value="ETS_DOMAIN_1"/>
    <property type="match status" value="1"/>
</dbReference>
<proteinExistence type="inferred from homology"/>
<dbReference type="PANTHER" id="PTHR11849:SF133">
    <property type="entry name" value="ETS DOMAIN-CONTAINING PROTEIN"/>
    <property type="match status" value="1"/>
</dbReference>
<evidence type="ECO:0000256" key="3">
    <source>
        <dbReference type="RuleBase" id="RU004019"/>
    </source>
</evidence>
<feature type="region of interest" description="Disordered" evidence="4">
    <location>
        <begin position="364"/>
        <end position="402"/>
    </location>
</feature>
<dbReference type="OrthoDB" id="10067219at2759"/>
<dbReference type="SUPFAM" id="SSF46785">
    <property type="entry name" value="Winged helix' DNA-binding domain"/>
    <property type="match status" value="1"/>
</dbReference>
<dbReference type="Proteomes" id="UP000267029">
    <property type="component" value="Unassembled WGS sequence"/>
</dbReference>
<dbReference type="Gene3D" id="1.10.10.10">
    <property type="entry name" value="Winged helix-like DNA-binding domain superfamily/Winged helix DNA-binding domain"/>
    <property type="match status" value="1"/>
</dbReference>
<dbReference type="EMBL" id="UXSR01000655">
    <property type="protein sequence ID" value="VDD77168.1"/>
    <property type="molecule type" value="Genomic_DNA"/>
</dbReference>
<evidence type="ECO:0000256" key="1">
    <source>
        <dbReference type="ARBA" id="ARBA00005562"/>
    </source>
</evidence>
<dbReference type="SMART" id="SM00413">
    <property type="entry name" value="ETS"/>
    <property type="match status" value="1"/>
</dbReference>
<dbReference type="Pfam" id="PF00178">
    <property type="entry name" value="Ets"/>
    <property type="match status" value="1"/>
</dbReference>
<dbReference type="InterPro" id="IPR036390">
    <property type="entry name" value="WH_DNA-bd_sf"/>
</dbReference>
<evidence type="ECO:0000256" key="2">
    <source>
        <dbReference type="ARBA" id="ARBA00023125"/>
    </source>
</evidence>
<name>A0A0R3U8G7_MESCO</name>
<dbReference type="PROSITE" id="PS00346">
    <property type="entry name" value="ETS_DOMAIN_2"/>
    <property type="match status" value="1"/>
</dbReference>
<gene>
    <name evidence="6" type="ORF">MCOS_LOCUS3171</name>
</gene>
<feature type="compositionally biased region" description="Low complexity" evidence="4">
    <location>
        <begin position="437"/>
        <end position="460"/>
    </location>
</feature>
<dbReference type="GO" id="GO:0005634">
    <property type="term" value="C:nucleus"/>
    <property type="evidence" value="ECO:0007669"/>
    <property type="project" value="UniProtKB-SubCell"/>
</dbReference>